<evidence type="ECO:0000313" key="3">
    <source>
        <dbReference type="Proteomes" id="UP000007305"/>
    </source>
</evidence>
<reference evidence="2" key="3">
    <citation type="submission" date="2021-05" db="UniProtKB">
        <authorList>
            <consortium name="EnsemblPlants"/>
        </authorList>
    </citation>
    <scope>IDENTIFICATION</scope>
    <source>
        <strain evidence="2">cv. B73</strain>
    </source>
</reference>
<sequence length="200" mass="21268">MASGRLPPALAVASPHPTALSRAGLAARVFAALVKHVFNPLPPALVKKEEEGDADANRRTTLLVRLLRMRGATDATRRTNTQAVPDRRGMALLAGHSDSEPITHHDSEPDQRHARPWPVAVLSEEAAAARRGQQEGDEHQGGDGDEGQRHEDALVDGEQAHLPHGRTRSLGNGGAEGPSAASGQAQERCLDARPCPCYSC</sequence>
<evidence type="ECO:0000313" key="2">
    <source>
        <dbReference type="EnsemblPlants" id="Zm00001eb127870_P001"/>
    </source>
</evidence>
<gene>
    <name evidence="2" type="primary">LOC103649960</name>
</gene>
<reference evidence="3" key="1">
    <citation type="submission" date="2015-12" db="EMBL/GenBank/DDBJ databases">
        <title>Update maize B73 reference genome by single molecule sequencing technologies.</title>
        <authorList>
            <consortium name="Maize Genome Sequencing Project"/>
            <person name="Ware D."/>
        </authorList>
    </citation>
    <scope>NUCLEOTIDE SEQUENCE [LARGE SCALE GENOMIC DNA]</scope>
    <source>
        <strain evidence="3">cv. B73</strain>
    </source>
</reference>
<evidence type="ECO:0000256" key="1">
    <source>
        <dbReference type="SAM" id="MobiDB-lite"/>
    </source>
</evidence>
<feature type="compositionally biased region" description="Basic and acidic residues" evidence="1">
    <location>
        <begin position="132"/>
        <end position="161"/>
    </location>
</feature>
<dbReference type="AlphaFoldDB" id="A0A804N1N7"/>
<dbReference type="Gramene" id="Zm00001eb127870_T001">
    <property type="protein sequence ID" value="Zm00001eb127870_P001"/>
    <property type="gene ID" value="Zm00001eb127870"/>
</dbReference>
<organism evidence="2 3">
    <name type="scientific">Zea mays</name>
    <name type="common">Maize</name>
    <dbReference type="NCBI Taxonomy" id="4577"/>
    <lineage>
        <taxon>Eukaryota</taxon>
        <taxon>Viridiplantae</taxon>
        <taxon>Streptophyta</taxon>
        <taxon>Embryophyta</taxon>
        <taxon>Tracheophyta</taxon>
        <taxon>Spermatophyta</taxon>
        <taxon>Magnoliopsida</taxon>
        <taxon>Liliopsida</taxon>
        <taxon>Poales</taxon>
        <taxon>Poaceae</taxon>
        <taxon>PACMAD clade</taxon>
        <taxon>Panicoideae</taxon>
        <taxon>Andropogonodae</taxon>
        <taxon>Andropogoneae</taxon>
        <taxon>Tripsacinae</taxon>
        <taxon>Zea</taxon>
    </lineage>
</organism>
<reference evidence="2" key="2">
    <citation type="submission" date="2019-07" db="EMBL/GenBank/DDBJ databases">
        <authorList>
            <person name="Seetharam A."/>
            <person name="Woodhouse M."/>
            <person name="Cannon E."/>
        </authorList>
    </citation>
    <scope>NUCLEOTIDE SEQUENCE [LARGE SCALE GENOMIC DNA]</scope>
    <source>
        <strain evidence="2">cv. B73</strain>
    </source>
</reference>
<feature type="region of interest" description="Disordered" evidence="1">
    <location>
        <begin position="126"/>
        <end position="188"/>
    </location>
</feature>
<name>A0A804N1N7_MAIZE</name>
<dbReference type="EnsemblPlants" id="Zm00001eb127870_T001">
    <property type="protein sequence ID" value="Zm00001eb127870_P001"/>
    <property type="gene ID" value="Zm00001eb127870"/>
</dbReference>
<accession>A0A804N1N7</accession>
<dbReference type="InParanoid" id="A0A804N1N7"/>
<protein>
    <submittedName>
        <fullName evidence="2">Uncharacterized protein</fullName>
    </submittedName>
</protein>
<proteinExistence type="predicted"/>
<dbReference type="Proteomes" id="UP000007305">
    <property type="component" value="Chromosome 3"/>
</dbReference>
<keyword evidence="3" id="KW-1185">Reference proteome</keyword>